<name>A0A250DML2_9BURK</name>
<keyword evidence="3 5" id="KW-0238">DNA-binding</keyword>
<evidence type="ECO:0000313" key="8">
    <source>
        <dbReference type="Proteomes" id="UP000217154"/>
    </source>
</evidence>
<keyword evidence="4" id="KW-0804">Transcription</keyword>
<evidence type="ECO:0000256" key="3">
    <source>
        <dbReference type="ARBA" id="ARBA00023125"/>
    </source>
</evidence>
<dbReference type="Pfam" id="PF00440">
    <property type="entry name" value="TetR_N"/>
    <property type="match status" value="1"/>
</dbReference>
<dbReference type="Gene3D" id="1.10.357.10">
    <property type="entry name" value="Tetracycline Repressor, domain 2"/>
    <property type="match status" value="1"/>
</dbReference>
<sequence>MISRIGCQRTSLLATSLMPKPTAAKTAVSSKRQALSDTTANQILDAAEALFAAHGYGGTSMRAIAERANANLGAFHYYWGSKQALCKAVLERRLGPVMKERKERLDAFEGRKVPLRDILRASMAPSLLVAGASVEERESFRAFYGRMLMDPADEVHALTASIVDDFARRFVDVVSHELPHLSSEEFYWRVIFVYGAFFYAHSTHTRVQALWPEKLQQTSMEAGVDFLVSFIEAGLKAKPAPRSAG</sequence>
<evidence type="ECO:0000259" key="6">
    <source>
        <dbReference type="PROSITE" id="PS50977"/>
    </source>
</evidence>
<dbReference type="InterPro" id="IPR050109">
    <property type="entry name" value="HTH-type_TetR-like_transc_reg"/>
</dbReference>
<dbReference type="PRINTS" id="PR00455">
    <property type="entry name" value="HTHTETR"/>
</dbReference>
<dbReference type="PANTHER" id="PTHR30055:SF235">
    <property type="entry name" value="TRANSCRIPTIONAL REGULATORY PROTEIN"/>
    <property type="match status" value="1"/>
</dbReference>
<protein>
    <recommendedName>
        <fullName evidence="6">HTH tetR-type domain-containing protein</fullName>
    </recommendedName>
</protein>
<organism evidence="7 8">
    <name type="scientific">Variovorax boronicumulans</name>
    <dbReference type="NCBI Taxonomy" id="436515"/>
    <lineage>
        <taxon>Bacteria</taxon>
        <taxon>Pseudomonadati</taxon>
        <taxon>Pseudomonadota</taxon>
        <taxon>Betaproteobacteria</taxon>
        <taxon>Burkholderiales</taxon>
        <taxon>Comamonadaceae</taxon>
        <taxon>Variovorax</taxon>
    </lineage>
</organism>
<keyword evidence="2" id="KW-0805">Transcription regulation</keyword>
<evidence type="ECO:0000256" key="1">
    <source>
        <dbReference type="ARBA" id="ARBA00022491"/>
    </source>
</evidence>
<dbReference type="Proteomes" id="UP000217154">
    <property type="component" value="Chromosome"/>
</dbReference>
<dbReference type="InterPro" id="IPR001647">
    <property type="entry name" value="HTH_TetR"/>
</dbReference>
<dbReference type="GO" id="GO:0003700">
    <property type="term" value="F:DNA-binding transcription factor activity"/>
    <property type="evidence" value="ECO:0007669"/>
    <property type="project" value="TreeGrafter"/>
</dbReference>
<evidence type="ECO:0000313" key="7">
    <source>
        <dbReference type="EMBL" id="ATA55615.1"/>
    </source>
</evidence>
<dbReference type="Pfam" id="PF17939">
    <property type="entry name" value="TetR_C_30"/>
    <property type="match status" value="1"/>
</dbReference>
<evidence type="ECO:0000256" key="4">
    <source>
        <dbReference type="ARBA" id="ARBA00023163"/>
    </source>
</evidence>
<dbReference type="InterPro" id="IPR036271">
    <property type="entry name" value="Tet_transcr_reg_TetR-rel_C_sf"/>
</dbReference>
<dbReference type="InterPro" id="IPR023772">
    <property type="entry name" value="DNA-bd_HTH_TetR-type_CS"/>
</dbReference>
<reference evidence="7 8" key="1">
    <citation type="submission" date="2017-09" db="EMBL/GenBank/DDBJ databases">
        <title>The diverse metabolic capabilities of V. boronicumulans make it an excellent choice for continued studies on novel biodegradation.</title>
        <authorList>
            <person name="Sun S."/>
        </authorList>
    </citation>
    <scope>NUCLEOTIDE SEQUENCE [LARGE SCALE GENOMIC DNA]</scope>
    <source>
        <strain evidence="7 8">J1</strain>
    </source>
</reference>
<dbReference type="GO" id="GO:0000976">
    <property type="term" value="F:transcription cis-regulatory region binding"/>
    <property type="evidence" value="ECO:0007669"/>
    <property type="project" value="TreeGrafter"/>
</dbReference>
<dbReference type="PROSITE" id="PS50977">
    <property type="entry name" value="HTH_TETR_2"/>
    <property type="match status" value="1"/>
</dbReference>
<evidence type="ECO:0000256" key="2">
    <source>
        <dbReference type="ARBA" id="ARBA00023015"/>
    </source>
</evidence>
<feature type="domain" description="HTH tetR-type" evidence="6">
    <location>
        <begin position="37"/>
        <end position="97"/>
    </location>
</feature>
<dbReference type="AlphaFoldDB" id="A0A250DML2"/>
<feature type="DNA-binding region" description="H-T-H motif" evidence="5">
    <location>
        <begin position="60"/>
        <end position="79"/>
    </location>
</feature>
<dbReference type="SUPFAM" id="SSF48498">
    <property type="entry name" value="Tetracyclin repressor-like, C-terminal domain"/>
    <property type="match status" value="1"/>
</dbReference>
<dbReference type="EMBL" id="CP023284">
    <property type="protein sequence ID" value="ATA55615.1"/>
    <property type="molecule type" value="Genomic_DNA"/>
</dbReference>
<dbReference type="InterPro" id="IPR041586">
    <property type="entry name" value="PsrA_TetR_C"/>
</dbReference>
<dbReference type="InterPro" id="IPR009057">
    <property type="entry name" value="Homeodomain-like_sf"/>
</dbReference>
<accession>A0A250DML2</accession>
<dbReference type="PROSITE" id="PS01081">
    <property type="entry name" value="HTH_TETR_1"/>
    <property type="match status" value="1"/>
</dbReference>
<dbReference type="SUPFAM" id="SSF46689">
    <property type="entry name" value="Homeodomain-like"/>
    <property type="match status" value="1"/>
</dbReference>
<proteinExistence type="predicted"/>
<dbReference type="KEGG" id="vbo:CKY39_22080"/>
<dbReference type="PANTHER" id="PTHR30055">
    <property type="entry name" value="HTH-TYPE TRANSCRIPTIONAL REGULATOR RUTR"/>
    <property type="match status" value="1"/>
</dbReference>
<keyword evidence="1" id="KW-0678">Repressor</keyword>
<evidence type="ECO:0000256" key="5">
    <source>
        <dbReference type="PROSITE-ProRule" id="PRU00335"/>
    </source>
</evidence>
<gene>
    <name evidence="7" type="ORF">CKY39_22080</name>
</gene>